<dbReference type="PANTHER" id="PTHR12110:SF48">
    <property type="entry name" value="BLL3656 PROTEIN"/>
    <property type="match status" value="1"/>
</dbReference>
<keyword evidence="3" id="KW-1185">Reference proteome</keyword>
<dbReference type="Proteomes" id="UP000617355">
    <property type="component" value="Unassembled WGS sequence"/>
</dbReference>
<evidence type="ECO:0000313" key="2">
    <source>
        <dbReference type="EMBL" id="GGD25158.1"/>
    </source>
</evidence>
<feature type="domain" description="Xylose isomerase-like TIM barrel" evidence="1">
    <location>
        <begin position="21"/>
        <end position="248"/>
    </location>
</feature>
<protein>
    <submittedName>
        <fullName evidence="2">Xylose isomerase</fullName>
    </submittedName>
</protein>
<dbReference type="Pfam" id="PF01261">
    <property type="entry name" value="AP_endonuc_2"/>
    <property type="match status" value="1"/>
</dbReference>
<gene>
    <name evidence="2" type="ORF">GCM10011358_06970</name>
</gene>
<evidence type="ECO:0000313" key="3">
    <source>
        <dbReference type="Proteomes" id="UP000617355"/>
    </source>
</evidence>
<name>A0ABQ1QHH4_9RHOB</name>
<dbReference type="SUPFAM" id="SSF51658">
    <property type="entry name" value="Xylose isomerase-like"/>
    <property type="match status" value="1"/>
</dbReference>
<sequence length="273" mass="29605">MTHSYSMGYLTANGLPPVAAIELAARLGFYEISFRLLPAGPDDSPPPLMTDDRLLAEVMAALDAHGLTVSDAEMIRLGAETDLESFRPFLERVKGMGARHVLVAGDDTDRARIIDSYGQLCEMVGEFGLTADLEFMPWTAIRNIADARELVEAARHPAAAILFDCLHFDRSDSTLEELEAIPREMMNYVQICDGPVPYDPDGTAMMQLGRTARLVPGEGGIDLTAIAARLPADIPISVEVPNHALRDEIGAEELVRRCLVATRALLGEATDSA</sequence>
<reference evidence="3" key="1">
    <citation type="journal article" date="2019" name="Int. J. Syst. Evol. Microbiol.">
        <title>The Global Catalogue of Microorganisms (GCM) 10K type strain sequencing project: providing services to taxonomists for standard genome sequencing and annotation.</title>
        <authorList>
            <consortium name="The Broad Institute Genomics Platform"/>
            <consortium name="The Broad Institute Genome Sequencing Center for Infectious Disease"/>
            <person name="Wu L."/>
            <person name="Ma J."/>
        </authorList>
    </citation>
    <scope>NUCLEOTIDE SEQUENCE [LARGE SCALE GENOMIC DNA]</scope>
    <source>
        <strain evidence="3">CGMCC 1.12922</strain>
    </source>
</reference>
<dbReference type="GO" id="GO:0016853">
    <property type="term" value="F:isomerase activity"/>
    <property type="evidence" value="ECO:0007669"/>
    <property type="project" value="UniProtKB-KW"/>
</dbReference>
<keyword evidence="2" id="KW-0413">Isomerase</keyword>
<dbReference type="RefSeq" id="WP_188526206.1">
    <property type="nucleotide sequence ID" value="NZ_BMGI01000001.1"/>
</dbReference>
<organism evidence="2 3">
    <name type="scientific">Sinisalibacter lacisalsi</name>
    <dbReference type="NCBI Taxonomy" id="1526570"/>
    <lineage>
        <taxon>Bacteria</taxon>
        <taxon>Pseudomonadati</taxon>
        <taxon>Pseudomonadota</taxon>
        <taxon>Alphaproteobacteria</taxon>
        <taxon>Rhodobacterales</taxon>
        <taxon>Roseobacteraceae</taxon>
        <taxon>Sinisalibacter</taxon>
    </lineage>
</organism>
<accession>A0ABQ1QHH4</accession>
<proteinExistence type="predicted"/>
<evidence type="ECO:0000259" key="1">
    <source>
        <dbReference type="Pfam" id="PF01261"/>
    </source>
</evidence>
<dbReference type="InterPro" id="IPR013022">
    <property type="entry name" value="Xyl_isomerase-like_TIM-brl"/>
</dbReference>
<dbReference type="Gene3D" id="3.20.20.150">
    <property type="entry name" value="Divalent-metal-dependent TIM barrel enzymes"/>
    <property type="match status" value="1"/>
</dbReference>
<dbReference type="EMBL" id="BMGI01000001">
    <property type="protein sequence ID" value="GGD25158.1"/>
    <property type="molecule type" value="Genomic_DNA"/>
</dbReference>
<dbReference type="PANTHER" id="PTHR12110">
    <property type="entry name" value="HYDROXYPYRUVATE ISOMERASE"/>
    <property type="match status" value="1"/>
</dbReference>
<dbReference type="InterPro" id="IPR050312">
    <property type="entry name" value="IolE/XylAMocC-like"/>
</dbReference>
<dbReference type="InterPro" id="IPR036237">
    <property type="entry name" value="Xyl_isomerase-like_sf"/>
</dbReference>
<comment type="caution">
    <text evidence="2">The sequence shown here is derived from an EMBL/GenBank/DDBJ whole genome shotgun (WGS) entry which is preliminary data.</text>
</comment>